<dbReference type="Gene3D" id="3.40.50.12030">
    <property type="entry name" value="Uncharacterised protein family UPF0261, NC domain"/>
    <property type="match status" value="1"/>
</dbReference>
<dbReference type="PANTHER" id="PTHR31862">
    <property type="entry name" value="UPF0261 DOMAIN PROTEIN (AFU_ORTHOLOGUE AFUA_1G10120)"/>
    <property type="match status" value="1"/>
</dbReference>
<dbReference type="NCBIfam" id="NF002674">
    <property type="entry name" value="PRK02399.1-2"/>
    <property type="match status" value="1"/>
</dbReference>
<feature type="domain" description="UPF0261" evidence="1">
    <location>
        <begin position="4"/>
        <end position="173"/>
    </location>
</feature>
<dbReference type="EMBL" id="CP017634">
    <property type="protein sequence ID" value="ATW24268.1"/>
    <property type="molecule type" value="Genomic_DNA"/>
</dbReference>
<dbReference type="InterPro" id="IPR056778">
    <property type="entry name" value="UPF0261_C"/>
</dbReference>
<proteinExistence type="predicted"/>
<dbReference type="PANTHER" id="PTHR31862:SF1">
    <property type="entry name" value="UPF0261 DOMAIN PROTEIN (AFU_ORTHOLOGUE AFUA_1G10120)"/>
    <property type="match status" value="1"/>
</dbReference>
<dbReference type="InterPro" id="IPR008322">
    <property type="entry name" value="UPF0261"/>
</dbReference>
<dbReference type="PIRSF" id="PIRSF033271">
    <property type="entry name" value="UCP033271"/>
    <property type="match status" value="1"/>
</dbReference>
<dbReference type="InterPro" id="IPR051353">
    <property type="entry name" value="Tobamovirus_resist_UPF0261"/>
</dbReference>
<dbReference type="Pfam" id="PF06792">
    <property type="entry name" value="UPF0261"/>
    <property type="match status" value="1"/>
</dbReference>
<dbReference type="Proteomes" id="UP000323521">
    <property type="component" value="Chromosome"/>
</dbReference>
<sequence length="445" mass="48068">MKAKILVAGILDTKGEEIKYLAQQVAAAGGVPTILELSVGKEVGWADIGLSEILSGIEKKPEDVYKVDRYQASTWVTEGAIKYVNRLVNQGEVDGIIVCGGSMGASIGTAIMQSMPIGIPKLMVTTMTSGDVRPYVGTKDICMMYPIAEAGINTLTKRILTNAAGAIVGMANSPKIDTQNDKPMIGCMMFGVTTPCVLRASKFMEEQGYEVMVNHAIGSGGMSMEQLIDDGFIKGILDITTHEIADEMLGGVLSAGPNRLTAASRKGIPQVIAPGGLDLINFGPKNTIPEHYMNQIHLPGRSIYEHNPNVTCIGILPEEAYRIAENMAKKLNEATGPAVICVPMRGWGACDLKIPDKNLGWAGPSAGPTWIADPDKPEWSLRSKRFIDGLKDYLNLDKPNIELLIVDKHMNEPEFSDLMSGILSDMLNGKWEKNSRSDLAYVQSV</sequence>
<keyword evidence="4" id="KW-1185">Reference proteome</keyword>
<dbReference type="Gene3D" id="3.40.50.12020">
    <property type="entry name" value="Uncharacterised protein family UPF0261, NN domain"/>
    <property type="match status" value="1"/>
</dbReference>
<dbReference type="Pfam" id="PF23189">
    <property type="entry name" value="UPF0261_C"/>
    <property type="match status" value="1"/>
</dbReference>
<accession>A0A3G1KP90</accession>
<name>A0A3G1KP90_FORW1</name>
<gene>
    <name evidence="3" type="ORF">DCMF_05225</name>
</gene>
<reference evidence="3 4" key="1">
    <citation type="submission" date="2016-10" db="EMBL/GenBank/DDBJ databases">
        <title>Complete Genome Sequence of Peptococcaceae strain DCMF.</title>
        <authorList>
            <person name="Edwards R.J."/>
            <person name="Holland S.I."/>
            <person name="Deshpande N.P."/>
            <person name="Wong Y.K."/>
            <person name="Ertan H."/>
            <person name="Manefield M."/>
            <person name="Russell T.L."/>
            <person name="Lee M.J."/>
        </authorList>
    </citation>
    <scope>NUCLEOTIDE SEQUENCE [LARGE SCALE GENOMIC DNA]</scope>
    <source>
        <strain evidence="3 4">DCMF</strain>
    </source>
</reference>
<organism evidence="3 4">
    <name type="scientific">Formimonas warabiya</name>
    <dbReference type="NCBI Taxonomy" id="1761012"/>
    <lineage>
        <taxon>Bacteria</taxon>
        <taxon>Bacillati</taxon>
        <taxon>Bacillota</taxon>
        <taxon>Clostridia</taxon>
        <taxon>Eubacteriales</taxon>
        <taxon>Peptococcaceae</taxon>
        <taxon>Candidatus Formimonas</taxon>
    </lineage>
</organism>
<evidence type="ECO:0000313" key="4">
    <source>
        <dbReference type="Proteomes" id="UP000323521"/>
    </source>
</evidence>
<evidence type="ECO:0000259" key="2">
    <source>
        <dbReference type="Pfam" id="PF23189"/>
    </source>
</evidence>
<dbReference type="AlphaFoldDB" id="A0A3G1KP90"/>
<dbReference type="OrthoDB" id="9776369at2"/>
<dbReference type="CDD" id="cd15488">
    <property type="entry name" value="Tm-1-like"/>
    <property type="match status" value="1"/>
</dbReference>
<evidence type="ECO:0000313" key="3">
    <source>
        <dbReference type="EMBL" id="ATW24268.1"/>
    </source>
</evidence>
<protein>
    <submittedName>
        <fullName evidence="3">Uncharacterized protein</fullName>
    </submittedName>
</protein>
<evidence type="ECO:0000259" key="1">
    <source>
        <dbReference type="Pfam" id="PF06792"/>
    </source>
</evidence>
<dbReference type="InterPro" id="IPR044122">
    <property type="entry name" value="UPF0261_N"/>
</dbReference>
<dbReference type="KEGG" id="fwa:DCMF_05225"/>
<feature type="domain" description="UPF0261" evidence="2">
    <location>
        <begin position="182"/>
        <end position="352"/>
    </location>
</feature>
<dbReference type="RefSeq" id="WP_148133448.1">
    <property type="nucleotide sequence ID" value="NZ_CP017634.1"/>
</dbReference>